<reference evidence="1 2" key="1">
    <citation type="submission" date="2018-05" db="EMBL/GenBank/DDBJ databases">
        <title>Complete genome sequence of Arcticibacterium luteifluviistationis SM1504T, a cytophagaceae bacterium isolated from Arctic surface seawater.</title>
        <authorList>
            <person name="Li Y."/>
            <person name="Qin Q.-L."/>
        </authorList>
    </citation>
    <scope>NUCLEOTIDE SEQUENCE [LARGE SCALE GENOMIC DNA]</scope>
    <source>
        <strain evidence="1 2">SM1504</strain>
    </source>
</reference>
<accession>A0A2Z4G936</accession>
<dbReference type="EMBL" id="CP029480">
    <property type="protein sequence ID" value="AWV97654.1"/>
    <property type="molecule type" value="Genomic_DNA"/>
</dbReference>
<sequence length="152" mass="17322">MKFDIALTIDRKVQSKASIVHSVAKRIGVFFADKKYGVGINEFLVGVAIVNPSKGFEHLFKEYKPKLIPSKKSINEYTKEEILIEKQFHYSIRIDGDDFSKFTEASEIICREMVVSAIFSSLNAALPILSKIKSFEAVKFKNDCDQFLTEFK</sequence>
<organism evidence="1 2">
    <name type="scientific">Arcticibacterium luteifluviistationis</name>
    <dbReference type="NCBI Taxonomy" id="1784714"/>
    <lineage>
        <taxon>Bacteria</taxon>
        <taxon>Pseudomonadati</taxon>
        <taxon>Bacteroidota</taxon>
        <taxon>Cytophagia</taxon>
        <taxon>Cytophagales</taxon>
        <taxon>Leadbetterellaceae</taxon>
        <taxon>Arcticibacterium</taxon>
    </lineage>
</organism>
<dbReference type="RefSeq" id="WP_111370756.1">
    <property type="nucleotide sequence ID" value="NZ_CP029480.1"/>
</dbReference>
<proteinExistence type="predicted"/>
<evidence type="ECO:0000313" key="1">
    <source>
        <dbReference type="EMBL" id="AWV97654.1"/>
    </source>
</evidence>
<gene>
    <name evidence="1" type="ORF">DJ013_05535</name>
</gene>
<dbReference type="OrthoDB" id="1359970at2"/>
<dbReference type="KEGG" id="als:DJ013_05535"/>
<dbReference type="Proteomes" id="UP000249873">
    <property type="component" value="Chromosome"/>
</dbReference>
<dbReference type="AlphaFoldDB" id="A0A2Z4G936"/>
<keyword evidence="2" id="KW-1185">Reference proteome</keyword>
<protein>
    <submittedName>
        <fullName evidence="1">Uncharacterized protein</fullName>
    </submittedName>
</protein>
<evidence type="ECO:0000313" key="2">
    <source>
        <dbReference type="Proteomes" id="UP000249873"/>
    </source>
</evidence>
<name>A0A2Z4G936_9BACT</name>